<reference evidence="2" key="2">
    <citation type="submission" date="2020-09" db="EMBL/GenBank/DDBJ databases">
        <authorList>
            <person name="Sun Q."/>
            <person name="Ohkuma M."/>
        </authorList>
    </citation>
    <scope>NUCLEOTIDE SEQUENCE</scope>
    <source>
        <strain evidence="2">JCM 5016</strain>
    </source>
</reference>
<dbReference type="AlphaFoldDB" id="A0A918VKT5"/>
<name>A0A918VKT5_9ACTN</name>
<dbReference type="Proteomes" id="UP000623010">
    <property type="component" value="Unassembled WGS sequence"/>
</dbReference>
<feature type="region of interest" description="Disordered" evidence="1">
    <location>
        <begin position="1"/>
        <end position="25"/>
    </location>
</feature>
<evidence type="ECO:0000256" key="1">
    <source>
        <dbReference type="SAM" id="MobiDB-lite"/>
    </source>
</evidence>
<dbReference type="EMBL" id="BMWH01000029">
    <property type="protein sequence ID" value="GHA09510.1"/>
    <property type="molecule type" value="Genomic_DNA"/>
</dbReference>
<proteinExistence type="predicted"/>
<evidence type="ECO:0008006" key="4">
    <source>
        <dbReference type="Google" id="ProtNLM"/>
    </source>
</evidence>
<dbReference type="Pfam" id="PF15575">
    <property type="entry name" value="Imm49"/>
    <property type="match status" value="1"/>
</dbReference>
<evidence type="ECO:0000313" key="3">
    <source>
        <dbReference type="Proteomes" id="UP000623010"/>
    </source>
</evidence>
<organism evidence="2 3">
    <name type="scientific">Streptomyces echinoruber</name>
    <dbReference type="NCBI Taxonomy" id="68898"/>
    <lineage>
        <taxon>Bacteria</taxon>
        <taxon>Bacillati</taxon>
        <taxon>Actinomycetota</taxon>
        <taxon>Actinomycetes</taxon>
        <taxon>Kitasatosporales</taxon>
        <taxon>Streptomycetaceae</taxon>
        <taxon>Streptomyces</taxon>
    </lineage>
</organism>
<protein>
    <recommendedName>
        <fullName evidence="4">Immunity 49 family protein</fullName>
    </recommendedName>
</protein>
<gene>
    <name evidence="2" type="ORF">GCM10010389_55860</name>
</gene>
<reference evidence="2" key="1">
    <citation type="journal article" date="2014" name="Int. J. Syst. Evol. Microbiol.">
        <title>Complete genome sequence of Corynebacterium casei LMG S-19264T (=DSM 44701T), isolated from a smear-ripened cheese.</title>
        <authorList>
            <consortium name="US DOE Joint Genome Institute (JGI-PGF)"/>
            <person name="Walter F."/>
            <person name="Albersmeier A."/>
            <person name="Kalinowski J."/>
            <person name="Ruckert C."/>
        </authorList>
    </citation>
    <scope>NUCLEOTIDE SEQUENCE</scope>
    <source>
        <strain evidence="2">JCM 5016</strain>
    </source>
</reference>
<accession>A0A918VKT5</accession>
<evidence type="ECO:0000313" key="2">
    <source>
        <dbReference type="EMBL" id="GHA09510.1"/>
    </source>
</evidence>
<dbReference type="InterPro" id="IPR029074">
    <property type="entry name" value="Imm49"/>
</dbReference>
<comment type="caution">
    <text evidence="2">The sequence shown here is derived from an EMBL/GenBank/DDBJ whole genome shotgun (WGS) entry which is preliminary data.</text>
</comment>
<keyword evidence="3" id="KW-1185">Reference proteome</keyword>
<sequence>MSGERAHAVTVNIPRHSSPGPDDEGYAADLGEDVLEDVQDLAESPDSIDMTLGTALLHLQARCAVDPRAARLETWESVVTAMQLYSALFAVTGASDGVVQCRIAHEVRTIPVIGPQPYADAGNWLTAFWLAVICRDQKRLTELCEVPVERLRTDEGAFDEYVYHWVGALQAYWLRRPDLIERLTAALQGSHPDVARIAPRDLLQNILYPPINLFYRFLRQDVQGFNQALVEAVELHKAYWTADQKRTDSPSGMVAVAPLAVACLAHDGGMPVEVESDYLPKHLLRRDWLGEFET</sequence>